<evidence type="ECO:0000256" key="6">
    <source>
        <dbReference type="HAMAP-Rule" id="MF_01123"/>
    </source>
</evidence>
<dbReference type="KEGG" id="pvi:Cvib_1426"/>
<feature type="domain" description="AMP-binding enzyme C-terminal" evidence="9">
    <location>
        <begin position="561"/>
        <end position="639"/>
    </location>
</feature>
<feature type="modified residue" description="N6-acetyllysine" evidence="6">
    <location>
        <position position="639"/>
    </location>
</feature>
<dbReference type="GO" id="GO:0046872">
    <property type="term" value="F:metal ion binding"/>
    <property type="evidence" value="ECO:0007669"/>
    <property type="project" value="UniProtKB-KW"/>
</dbReference>
<dbReference type="GO" id="GO:0003987">
    <property type="term" value="F:acetate-CoA ligase activity"/>
    <property type="evidence" value="ECO:0007669"/>
    <property type="project" value="UniProtKB-UniRule"/>
</dbReference>
<feature type="binding site" evidence="6">
    <location>
        <position position="530"/>
    </location>
    <ligand>
        <name>ATP</name>
        <dbReference type="ChEBI" id="CHEBI:30616"/>
    </ligand>
</feature>
<keyword evidence="5 6" id="KW-0007">Acetylation</keyword>
<organism evidence="11">
    <name type="scientific">Chlorobium phaeovibrioides (strain DSM 265 / 1930)</name>
    <name type="common">Prosthecochloris vibrioformis (strain DSM 265)</name>
    <dbReference type="NCBI Taxonomy" id="290318"/>
    <lineage>
        <taxon>Bacteria</taxon>
        <taxon>Pseudomonadati</taxon>
        <taxon>Chlorobiota</taxon>
        <taxon>Chlorobiia</taxon>
        <taxon>Chlorobiales</taxon>
        <taxon>Chlorobiaceae</taxon>
        <taxon>Chlorobium/Pelodictyon group</taxon>
        <taxon>Chlorobium</taxon>
    </lineage>
</organism>
<feature type="binding site" evidence="6">
    <location>
        <position position="341"/>
    </location>
    <ligand>
        <name>CoA</name>
        <dbReference type="ChEBI" id="CHEBI:57287"/>
    </ligand>
</feature>
<dbReference type="GO" id="GO:0005829">
    <property type="term" value="C:cytosol"/>
    <property type="evidence" value="ECO:0007669"/>
    <property type="project" value="TreeGrafter"/>
</dbReference>
<dbReference type="EC" id="6.2.1.1" evidence="6"/>
<feature type="region of interest" description="Disordered" evidence="7">
    <location>
        <begin position="19"/>
        <end position="43"/>
    </location>
</feature>
<feature type="binding site" evidence="6">
    <location>
        <position position="556"/>
    </location>
    <ligand>
        <name>ATP</name>
        <dbReference type="ChEBI" id="CHEBI:30616"/>
    </ligand>
</feature>
<keyword evidence="4 6" id="KW-0067">ATP-binding</keyword>
<dbReference type="Pfam" id="PF16177">
    <property type="entry name" value="ACAS_N"/>
    <property type="match status" value="1"/>
</dbReference>
<proteinExistence type="inferred from homology"/>
<evidence type="ECO:0000256" key="3">
    <source>
        <dbReference type="ARBA" id="ARBA00022741"/>
    </source>
</evidence>
<keyword evidence="3 6" id="KW-0547">Nucleotide-binding</keyword>
<keyword evidence="6" id="KW-0460">Magnesium</keyword>
<dbReference type="eggNOG" id="COG0365">
    <property type="taxonomic scope" value="Bacteria"/>
</dbReference>
<reference evidence="11" key="1">
    <citation type="submission" date="2007-03" db="EMBL/GenBank/DDBJ databases">
        <title>Complete sequence of Prosthecochloris vibrioformis DSM 265.</title>
        <authorList>
            <consortium name="US DOE Joint Genome Institute"/>
            <person name="Copeland A."/>
            <person name="Lucas S."/>
            <person name="Lapidus A."/>
            <person name="Barry K."/>
            <person name="Detter J.C."/>
            <person name="Glavina del Rio T."/>
            <person name="Hammon N."/>
            <person name="Israni S."/>
            <person name="Pitluck S."/>
            <person name="Schmutz J."/>
            <person name="Larimer F."/>
            <person name="Land M."/>
            <person name="Hauser L."/>
            <person name="Mikhailova N."/>
            <person name="Li T."/>
            <person name="Overmann J."/>
            <person name="Schuster S.C."/>
            <person name="Bryant D.A."/>
            <person name="Richardson P."/>
        </authorList>
    </citation>
    <scope>NUCLEOTIDE SEQUENCE [LARGE SCALE GENOMIC DNA]</scope>
    <source>
        <strain evidence="11">DSM 265</strain>
    </source>
</reference>
<evidence type="ECO:0000256" key="7">
    <source>
        <dbReference type="SAM" id="MobiDB-lite"/>
    </source>
</evidence>
<evidence type="ECO:0000259" key="9">
    <source>
        <dbReference type="Pfam" id="PF13193"/>
    </source>
</evidence>
<evidence type="ECO:0000259" key="10">
    <source>
        <dbReference type="Pfam" id="PF16177"/>
    </source>
</evidence>
<evidence type="ECO:0000256" key="2">
    <source>
        <dbReference type="ARBA" id="ARBA00022598"/>
    </source>
</evidence>
<dbReference type="InterPro" id="IPR042099">
    <property type="entry name" value="ANL_N_sf"/>
</dbReference>
<sequence>MPPKKRNPVIFSTHKSWRSMATDDNKKGTDSISSVMSEKRKFPPPAAFSEKARIGSMEEYETLYKAAAEDPDSYWGGLAEEFHWFKKWDSVLEWDTPYAKWFNGGTTNICYNAVDVHANSWRKNKAAIIWEGEEGEQRVLTYGELHRQVSKFANVLRIAGIKPGDRVAIYMGMVPELVIAVLACARVGAVHNVIFAGFSAHAITERVNDSRAKLIICCDGTRRRGGSINLKNIVDEAIVNTPSVRSVIVLKVTGEEISMHDGMDHWWHDLMGLASDESEPVEVESEHPLFVLYTSGSTGKPKGILHTTAGYMVHAASSFRYVFDIRDDDIYWCTADVGWITGHSYMVYGPLLNGATLLMYEGAPNYPQWDRFWDIINRHKVTILYTAPTAIRAFIRAGDEWVTKHNLSSLRLLGTVGEPINPEAWMWYHRVVGQEKCPIVDTWWQTETGGIMVSPLPGATPTKPGTATRPLPGIMADVVQKDGTPCGPNEGGYLVIKKPWPSMLRTIYGDNKRYEETYWSEFHDMYFTGDGARKDEDGYIWIMGRVDDVVNVSGHRLGTSEVESALVSYEAVAEAAVVSRPDDIKGNALVAFVTLKDEYEGDMKLREALRNHVAKEIGPIAKPDEIRWAKGLPKTRSGKIMRRLLRELATSNEIKGDVTTLEDFGVLETLREKEDES</sequence>
<dbReference type="HAMAP" id="MF_01123">
    <property type="entry name" value="Ac_CoA_synth"/>
    <property type="match status" value="1"/>
</dbReference>
<dbReference type="InterPro" id="IPR025110">
    <property type="entry name" value="AMP-bd_C"/>
</dbReference>
<dbReference type="EMBL" id="CP000607">
    <property type="protein sequence ID" value="ABP37437.1"/>
    <property type="molecule type" value="Genomic_DNA"/>
</dbReference>
<comment type="cofactor">
    <cofactor evidence="6">
        <name>Mg(2+)</name>
        <dbReference type="ChEBI" id="CHEBI:18420"/>
    </cofactor>
</comment>
<dbReference type="FunFam" id="3.40.50.12780:FF:000001">
    <property type="entry name" value="Acetyl-coenzyme A synthetase"/>
    <property type="match status" value="1"/>
</dbReference>
<comment type="similarity">
    <text evidence="1 6">Belongs to the ATP-dependent AMP-binding enzyme family.</text>
</comment>
<dbReference type="GO" id="GO:0016208">
    <property type="term" value="F:AMP binding"/>
    <property type="evidence" value="ECO:0007669"/>
    <property type="project" value="InterPro"/>
</dbReference>
<name>A4SG28_CHLPM</name>
<comment type="catalytic activity">
    <reaction evidence="6">
        <text>acetate + ATP + CoA = acetyl-CoA + AMP + diphosphate</text>
        <dbReference type="Rhea" id="RHEA:23176"/>
        <dbReference type="ChEBI" id="CHEBI:30089"/>
        <dbReference type="ChEBI" id="CHEBI:30616"/>
        <dbReference type="ChEBI" id="CHEBI:33019"/>
        <dbReference type="ChEBI" id="CHEBI:57287"/>
        <dbReference type="ChEBI" id="CHEBI:57288"/>
        <dbReference type="ChEBI" id="CHEBI:456215"/>
        <dbReference type="EC" id="6.2.1.1"/>
    </reaction>
</comment>
<gene>
    <name evidence="6" type="primary">acsA</name>
    <name evidence="11" type="ordered locus">Cvib_1426</name>
</gene>
<dbReference type="SUPFAM" id="SSF56801">
    <property type="entry name" value="Acetyl-CoA synthetase-like"/>
    <property type="match status" value="1"/>
</dbReference>
<dbReference type="GO" id="GO:0005524">
    <property type="term" value="F:ATP binding"/>
    <property type="evidence" value="ECO:0007669"/>
    <property type="project" value="UniProtKB-KW"/>
</dbReference>
<dbReference type="HOGENOM" id="CLU_000022_3_6_10"/>
<dbReference type="Pfam" id="PF00501">
    <property type="entry name" value="AMP-binding"/>
    <property type="match status" value="1"/>
</dbReference>
<dbReference type="InterPro" id="IPR000873">
    <property type="entry name" value="AMP-dep_synth/lig_dom"/>
</dbReference>
<feature type="binding site" evidence="6">
    <location>
        <position position="545"/>
    </location>
    <ligand>
        <name>ATP</name>
        <dbReference type="ChEBI" id="CHEBI:30616"/>
    </ligand>
</feature>
<comment type="function">
    <text evidence="6">Catalyzes the conversion of acetate into acetyl-CoA (AcCoA), an essential intermediate at the junction of anabolic and catabolic pathways. AcsA undergoes a two-step reaction. In the first half reaction, AcsA combines acetate with ATP to form acetyl-adenylate (AcAMP) intermediate. In the second half reaction, it can then transfer the acetyl group from AcAMP to the sulfhydryl group of CoA, forming the product AcCoA.</text>
</comment>
<feature type="binding site" evidence="6">
    <location>
        <position position="365"/>
    </location>
    <ligand>
        <name>CoA</name>
        <dbReference type="ChEBI" id="CHEBI:57287"/>
    </ligand>
</feature>
<feature type="binding site" evidence="6">
    <location>
        <begin position="223"/>
        <end position="226"/>
    </location>
    <ligand>
        <name>CoA</name>
        <dbReference type="ChEBI" id="CHEBI:57287"/>
    </ligand>
</feature>
<dbReference type="CDD" id="cd05966">
    <property type="entry name" value="ACS"/>
    <property type="match status" value="1"/>
</dbReference>
<dbReference type="GO" id="GO:0019427">
    <property type="term" value="P:acetyl-CoA biosynthetic process from acetate"/>
    <property type="evidence" value="ECO:0007669"/>
    <property type="project" value="UniProtKB-UniRule"/>
</dbReference>
<keyword evidence="2 6" id="KW-0436">Ligase</keyword>
<feature type="binding site" evidence="6">
    <location>
        <position position="567"/>
    </location>
    <ligand>
        <name>Mg(2+)</name>
        <dbReference type="ChEBI" id="CHEBI:18420"/>
    </ligand>
</feature>
<dbReference type="Pfam" id="PF13193">
    <property type="entry name" value="AMP-binding_C"/>
    <property type="match status" value="1"/>
</dbReference>
<feature type="binding site" evidence="6">
    <location>
        <position position="553"/>
    </location>
    <ligand>
        <name>CoA</name>
        <dbReference type="ChEBI" id="CHEBI:57287"/>
    </ligand>
</feature>
<dbReference type="Gene3D" id="3.30.300.30">
    <property type="match status" value="1"/>
</dbReference>
<dbReference type="PROSITE" id="PS00455">
    <property type="entry name" value="AMP_BINDING"/>
    <property type="match status" value="1"/>
</dbReference>
<feature type="binding site" evidence="6">
    <location>
        <begin position="441"/>
        <end position="446"/>
    </location>
    <ligand>
        <name>ATP</name>
        <dbReference type="ChEBI" id="CHEBI:30616"/>
    </ligand>
</feature>
<dbReference type="PANTHER" id="PTHR24095">
    <property type="entry name" value="ACETYL-COENZYME A SYNTHETASE"/>
    <property type="match status" value="1"/>
</dbReference>
<dbReference type="Gene3D" id="3.40.50.12780">
    <property type="entry name" value="N-terminal domain of ligase-like"/>
    <property type="match status" value="1"/>
</dbReference>
<protein>
    <recommendedName>
        <fullName evidence="6">Acetyl-coenzyme A synthetase</fullName>
        <shortName evidence="6">AcCoA synthetase</shortName>
        <shortName evidence="6">Acs</shortName>
        <ecNumber evidence="6">6.2.1.1</ecNumber>
    </recommendedName>
    <alternativeName>
        <fullName evidence="6">Acetate--CoA ligase</fullName>
    </alternativeName>
    <alternativeName>
        <fullName evidence="6">Acyl-activating enzyme</fullName>
    </alternativeName>
</protein>
<accession>A4SG28</accession>
<comment type="PTM">
    <text evidence="6">Acetylated. Deacetylation by the SIR2-homolog deacetylase activates the enzyme.</text>
</comment>
<evidence type="ECO:0000259" key="8">
    <source>
        <dbReference type="Pfam" id="PF00501"/>
    </source>
</evidence>
<evidence type="ECO:0000256" key="1">
    <source>
        <dbReference type="ARBA" id="ARBA00006432"/>
    </source>
</evidence>
<dbReference type="STRING" id="290318.Cvib_1426"/>
<dbReference type="InterPro" id="IPR011904">
    <property type="entry name" value="Ac_CoA_lig"/>
</dbReference>
<evidence type="ECO:0000256" key="5">
    <source>
        <dbReference type="ARBA" id="ARBA00022990"/>
    </source>
</evidence>
<dbReference type="PANTHER" id="PTHR24095:SF14">
    <property type="entry name" value="ACETYL-COENZYME A SYNTHETASE 1"/>
    <property type="match status" value="1"/>
</dbReference>
<dbReference type="AlphaFoldDB" id="A4SG28"/>
<dbReference type="InterPro" id="IPR020845">
    <property type="entry name" value="AMP-binding_CS"/>
</dbReference>
<evidence type="ECO:0000313" key="11">
    <source>
        <dbReference type="EMBL" id="ABP37437.1"/>
    </source>
</evidence>
<dbReference type="InterPro" id="IPR045851">
    <property type="entry name" value="AMP-bd_C_sf"/>
</dbReference>
<feature type="domain" description="AMP-dependent synthetase/ligase" evidence="8">
    <location>
        <begin position="118"/>
        <end position="500"/>
    </location>
</feature>
<dbReference type="NCBIfam" id="TIGR02188">
    <property type="entry name" value="Ac_CoA_lig_AcsA"/>
    <property type="match status" value="1"/>
</dbReference>
<dbReference type="InterPro" id="IPR032387">
    <property type="entry name" value="ACAS_N"/>
</dbReference>
<feature type="binding site" evidence="6">
    <location>
        <position position="572"/>
    </location>
    <ligand>
        <name>Mg(2+)</name>
        <dbReference type="ChEBI" id="CHEBI:18420"/>
    </ligand>
</feature>
<comment type="caution">
    <text evidence="6">Lacks conserved residue(s) required for the propagation of feature annotation.</text>
</comment>
<dbReference type="NCBIfam" id="NF001208">
    <property type="entry name" value="PRK00174.1"/>
    <property type="match status" value="1"/>
</dbReference>
<feature type="domain" description="Acetyl-coenzyme A synthetase N-terminal" evidence="10">
    <location>
        <begin position="60"/>
        <end position="113"/>
    </location>
</feature>
<keyword evidence="6" id="KW-0479">Metal-binding</keyword>
<feature type="binding site" evidence="6">
    <location>
        <begin position="417"/>
        <end position="419"/>
    </location>
    <ligand>
        <name>ATP</name>
        <dbReference type="ChEBI" id="CHEBI:30616"/>
    </ligand>
</feature>
<evidence type="ECO:0000256" key="4">
    <source>
        <dbReference type="ARBA" id="ARBA00022840"/>
    </source>
</evidence>